<feature type="transmembrane region" description="Helical" evidence="1">
    <location>
        <begin position="21"/>
        <end position="39"/>
    </location>
</feature>
<feature type="transmembrane region" description="Helical" evidence="1">
    <location>
        <begin position="107"/>
        <end position="124"/>
    </location>
</feature>
<evidence type="ECO:0008006" key="4">
    <source>
        <dbReference type="Google" id="ProtNLM"/>
    </source>
</evidence>
<dbReference type="Proteomes" id="UP001566476">
    <property type="component" value="Unassembled WGS sequence"/>
</dbReference>
<evidence type="ECO:0000256" key="1">
    <source>
        <dbReference type="SAM" id="Phobius"/>
    </source>
</evidence>
<gene>
    <name evidence="2" type="ORF">AB2L28_08590</name>
</gene>
<proteinExistence type="predicted"/>
<keyword evidence="3" id="KW-1185">Reference proteome</keyword>
<keyword evidence="1" id="KW-0812">Transmembrane</keyword>
<feature type="transmembrane region" description="Helical" evidence="1">
    <location>
        <begin position="77"/>
        <end position="101"/>
    </location>
</feature>
<evidence type="ECO:0000313" key="3">
    <source>
        <dbReference type="Proteomes" id="UP001566476"/>
    </source>
</evidence>
<reference evidence="2 3" key="1">
    <citation type="submission" date="2024-07" db="EMBL/GenBank/DDBJ databases">
        <authorList>
            <person name="Thanompreechachai J."/>
            <person name="Duangmal K."/>
        </authorList>
    </citation>
    <scope>NUCLEOTIDE SEQUENCE [LARGE SCALE GENOMIC DNA]</scope>
    <source>
        <strain evidence="2 3">TBRC 1896</strain>
    </source>
</reference>
<protein>
    <recommendedName>
        <fullName evidence="4">ATP synthase protein I</fullName>
    </recommendedName>
</protein>
<accession>A0ABV4I2P8</accession>
<dbReference type="RefSeq" id="WP_370718324.1">
    <property type="nucleotide sequence ID" value="NZ_JBGGTQ010000003.1"/>
</dbReference>
<dbReference type="EMBL" id="JBGGTQ010000003">
    <property type="protein sequence ID" value="MEZ0492295.1"/>
    <property type="molecule type" value="Genomic_DNA"/>
</dbReference>
<comment type="caution">
    <text evidence="2">The sequence shown here is derived from an EMBL/GenBank/DDBJ whole genome shotgun (WGS) entry which is preliminary data.</text>
</comment>
<keyword evidence="1" id="KW-0472">Membrane</keyword>
<evidence type="ECO:0000313" key="2">
    <source>
        <dbReference type="EMBL" id="MEZ0492295.1"/>
    </source>
</evidence>
<name>A0ABV4I2P8_9ACTN</name>
<organism evidence="2 3">
    <name type="scientific">Kineococcus mangrovi</name>
    <dbReference type="NCBI Taxonomy" id="1660183"/>
    <lineage>
        <taxon>Bacteria</taxon>
        <taxon>Bacillati</taxon>
        <taxon>Actinomycetota</taxon>
        <taxon>Actinomycetes</taxon>
        <taxon>Kineosporiales</taxon>
        <taxon>Kineosporiaceae</taxon>
        <taxon>Kineococcus</taxon>
    </lineage>
</organism>
<sequence length="149" mass="15297">MSDSVATAHVEDAYRVLLRRSLTVGAAVAAVCVVAAAVLAGVEGLLSALVGSVMVLVFFGARLVVMRRTARSNPQLVLIAALGVYTVKIVLLGVAMVLLMGVSWIDGPALGLSVIACAVGWLAAEMRAFVKLRVPVFGAPAPRDPDGGS</sequence>
<feature type="transmembrane region" description="Helical" evidence="1">
    <location>
        <begin position="45"/>
        <end position="65"/>
    </location>
</feature>
<keyword evidence="1" id="KW-1133">Transmembrane helix</keyword>